<reference evidence="2 3" key="1">
    <citation type="submission" date="2018-01" db="EMBL/GenBank/DDBJ databases">
        <title>Draft genome sequence of Sphaerisporangium sp. 7K107.</title>
        <authorList>
            <person name="Sahin N."/>
            <person name="Saygin H."/>
            <person name="Ay H."/>
        </authorList>
    </citation>
    <scope>NUCLEOTIDE SEQUENCE [LARGE SCALE GENOMIC DNA]</scope>
    <source>
        <strain evidence="2 3">7K107</strain>
    </source>
</reference>
<dbReference type="InterPro" id="IPR006037">
    <property type="entry name" value="RCK_C"/>
</dbReference>
<dbReference type="SUPFAM" id="SSF116726">
    <property type="entry name" value="TrkA C-terminal domain-like"/>
    <property type="match status" value="1"/>
</dbReference>
<dbReference type="SUPFAM" id="SSF51735">
    <property type="entry name" value="NAD(P)-binding Rossmann-fold domains"/>
    <property type="match status" value="1"/>
</dbReference>
<evidence type="ECO:0000313" key="2">
    <source>
        <dbReference type="EMBL" id="PZG32859.1"/>
    </source>
</evidence>
<protein>
    <submittedName>
        <fullName evidence="2">Potassium transporter</fullName>
    </submittedName>
</protein>
<dbReference type="GO" id="GO:0008324">
    <property type="term" value="F:monoatomic cation transmembrane transporter activity"/>
    <property type="evidence" value="ECO:0007669"/>
    <property type="project" value="InterPro"/>
</dbReference>
<dbReference type="GO" id="GO:0006813">
    <property type="term" value="P:potassium ion transport"/>
    <property type="evidence" value="ECO:0007669"/>
    <property type="project" value="InterPro"/>
</dbReference>
<dbReference type="InterPro" id="IPR036291">
    <property type="entry name" value="NAD(P)-bd_dom_sf"/>
</dbReference>
<sequence length="229" mass="24970">MSYPRSGSSLADTRNDPVVVIGLGRFGSSLALELTRRGTEVLAVDSRQKIVQSLSGQITQLAVADSTDPEALRQLGVPDFYRAVVGIGGDIEASILTASLLVEMEIDDIWAKAVNRQHGRILDRIGVHHVVLPEHDMGERVAHLVSGRMLDYLAVDENFALIKTRPPGDYVGVPLGESELRRKYGVTVVAVKRRGEEFTYATASTVLSFGDIIVVSGRTEDVERFSELP</sequence>
<dbReference type="InterPro" id="IPR036721">
    <property type="entry name" value="RCK_C_sf"/>
</dbReference>
<name>A0A2W2FS20_9ACTN</name>
<dbReference type="Proteomes" id="UP000248544">
    <property type="component" value="Unassembled WGS sequence"/>
</dbReference>
<proteinExistence type="predicted"/>
<feature type="domain" description="RCK C-terminal" evidence="1">
    <location>
        <begin position="147"/>
        <end position="229"/>
    </location>
</feature>
<dbReference type="InterPro" id="IPR003148">
    <property type="entry name" value="RCK_N"/>
</dbReference>
<dbReference type="Pfam" id="PF02080">
    <property type="entry name" value="TrkA_C"/>
    <property type="match status" value="1"/>
</dbReference>
<gene>
    <name evidence="2" type="ORF">C1I98_29210</name>
</gene>
<dbReference type="InterPro" id="IPR050721">
    <property type="entry name" value="Trk_Ktr_HKT_K-transport"/>
</dbReference>
<keyword evidence="3" id="KW-1185">Reference proteome</keyword>
<dbReference type="Gene3D" id="3.40.50.720">
    <property type="entry name" value="NAD(P)-binding Rossmann-like Domain"/>
    <property type="match status" value="1"/>
</dbReference>
<dbReference type="PROSITE" id="PS51202">
    <property type="entry name" value="RCK_C"/>
    <property type="match status" value="1"/>
</dbReference>
<comment type="caution">
    <text evidence="2">The sequence shown here is derived from an EMBL/GenBank/DDBJ whole genome shotgun (WGS) entry which is preliminary data.</text>
</comment>
<dbReference type="PANTHER" id="PTHR43833">
    <property type="entry name" value="POTASSIUM CHANNEL PROTEIN 2-RELATED-RELATED"/>
    <property type="match status" value="1"/>
</dbReference>
<dbReference type="Gene3D" id="3.30.70.1450">
    <property type="entry name" value="Regulator of K+ conductance, C-terminal domain"/>
    <property type="match status" value="1"/>
</dbReference>
<dbReference type="AlphaFoldDB" id="A0A2W2FS20"/>
<organism evidence="2 3">
    <name type="scientific">Spongiactinospora gelatinilytica</name>
    <dbReference type="NCBI Taxonomy" id="2666298"/>
    <lineage>
        <taxon>Bacteria</taxon>
        <taxon>Bacillati</taxon>
        <taxon>Actinomycetota</taxon>
        <taxon>Actinomycetes</taxon>
        <taxon>Streptosporangiales</taxon>
        <taxon>Streptosporangiaceae</taxon>
        <taxon>Spongiactinospora</taxon>
    </lineage>
</organism>
<evidence type="ECO:0000313" key="3">
    <source>
        <dbReference type="Proteomes" id="UP000248544"/>
    </source>
</evidence>
<evidence type="ECO:0000259" key="1">
    <source>
        <dbReference type="PROSITE" id="PS51202"/>
    </source>
</evidence>
<accession>A0A2W2FS20</accession>
<dbReference type="PANTHER" id="PTHR43833:SF7">
    <property type="entry name" value="KTR SYSTEM POTASSIUM UPTAKE PROTEIN C"/>
    <property type="match status" value="1"/>
</dbReference>
<dbReference type="EMBL" id="POUA01000305">
    <property type="protein sequence ID" value="PZG32859.1"/>
    <property type="molecule type" value="Genomic_DNA"/>
</dbReference>
<dbReference type="Pfam" id="PF02254">
    <property type="entry name" value="TrkA_N"/>
    <property type="match status" value="1"/>
</dbReference>